<organism evidence="2 3">
    <name type="scientific">Dehalobacter restrictus</name>
    <dbReference type="NCBI Taxonomy" id="55583"/>
    <lineage>
        <taxon>Bacteria</taxon>
        <taxon>Bacillati</taxon>
        <taxon>Bacillota</taxon>
        <taxon>Clostridia</taxon>
        <taxon>Eubacteriales</taxon>
        <taxon>Desulfitobacteriaceae</taxon>
        <taxon>Dehalobacter</taxon>
    </lineage>
</organism>
<dbReference type="PANTHER" id="PTHR43617">
    <property type="entry name" value="L-AMINO ACID N-ACETYLTRANSFERASE"/>
    <property type="match status" value="1"/>
</dbReference>
<dbReference type="Pfam" id="PF00583">
    <property type="entry name" value="Acetyltransf_1"/>
    <property type="match status" value="1"/>
</dbReference>
<dbReference type="Proteomes" id="UP000430508">
    <property type="component" value="Chromosome"/>
</dbReference>
<evidence type="ECO:0000259" key="1">
    <source>
        <dbReference type="PROSITE" id="PS51186"/>
    </source>
</evidence>
<dbReference type="RefSeq" id="WP_019225284.1">
    <property type="nucleotide sequence ID" value="NZ_CP046996.1"/>
</dbReference>
<dbReference type="NCBIfam" id="TIGR01575">
    <property type="entry name" value="rimI"/>
    <property type="match status" value="1"/>
</dbReference>
<dbReference type="InterPro" id="IPR000182">
    <property type="entry name" value="GNAT_dom"/>
</dbReference>
<feature type="domain" description="N-acetyltransferase" evidence="1">
    <location>
        <begin position="17"/>
        <end position="161"/>
    </location>
</feature>
<dbReference type="PROSITE" id="PS51186">
    <property type="entry name" value="GNAT"/>
    <property type="match status" value="1"/>
</dbReference>
<dbReference type="CDD" id="cd04301">
    <property type="entry name" value="NAT_SF"/>
    <property type="match status" value="1"/>
</dbReference>
<sequence>MLKRGQAEQNREPEAEVIVRPMQLEDIPSIVAIEEVSFATPWTTESFTSELKNNVLANYFCLELDHKVIGYIGLWIVMGEGHITNVAIWPGCRGKGWGEYLMKNVIYQMIAKGVLRFTLEVRVSNQAARNLYEKLGFKAAGVRKGYYSDNQEDALIMWASL</sequence>
<dbReference type="PANTHER" id="PTHR43617:SF20">
    <property type="entry name" value="N-ALPHA-ACETYLTRANSFERASE RIMI"/>
    <property type="match status" value="1"/>
</dbReference>
<dbReference type="AlphaFoldDB" id="A0A857DIZ6"/>
<reference evidence="2 3" key="1">
    <citation type="submission" date="2019-12" db="EMBL/GenBank/DDBJ databases">
        <title>Sequence classification of anaerobic respiratory reductive dehalogenases: First we see many, then we see few.</title>
        <authorList>
            <person name="Molenda O."/>
            <person name="Puentes Jacome L.A."/>
            <person name="Cao X."/>
            <person name="Nesbo C.L."/>
            <person name="Tang S."/>
            <person name="Morson N."/>
            <person name="Patron J."/>
            <person name="Lomheim L."/>
            <person name="Wishart D.S."/>
            <person name="Edwards E.A."/>
        </authorList>
    </citation>
    <scope>NUCLEOTIDE SEQUENCE [LARGE SCALE GENOMIC DNA]</scope>
    <source>
        <strain evidence="2 3">12DCA</strain>
    </source>
</reference>
<dbReference type="InterPro" id="IPR050276">
    <property type="entry name" value="MshD_Acetyltransferase"/>
</dbReference>
<proteinExistence type="predicted"/>
<dbReference type="InterPro" id="IPR016181">
    <property type="entry name" value="Acyl_CoA_acyltransferase"/>
</dbReference>
<keyword evidence="2" id="KW-0808">Transferase</keyword>
<dbReference type="GO" id="GO:0008999">
    <property type="term" value="F:protein-N-terminal-alanine acetyltransferase activity"/>
    <property type="evidence" value="ECO:0007669"/>
    <property type="project" value="TreeGrafter"/>
</dbReference>
<evidence type="ECO:0000313" key="3">
    <source>
        <dbReference type="Proteomes" id="UP000430508"/>
    </source>
</evidence>
<protein>
    <submittedName>
        <fullName evidence="2">Ribosomal-protein-alanine N-acetyltransferase</fullName>
    </submittedName>
</protein>
<dbReference type="EMBL" id="CP046996">
    <property type="protein sequence ID" value="QHA01310.1"/>
    <property type="molecule type" value="Genomic_DNA"/>
</dbReference>
<name>A0A857DIZ6_9FIRM</name>
<dbReference type="SUPFAM" id="SSF55729">
    <property type="entry name" value="Acyl-CoA N-acyltransferases (Nat)"/>
    <property type="match status" value="1"/>
</dbReference>
<accession>A0A857DIZ6</accession>
<dbReference type="Gene3D" id="3.40.630.30">
    <property type="match status" value="1"/>
</dbReference>
<dbReference type="InterPro" id="IPR006464">
    <property type="entry name" value="AcTrfase_RimI/Ard1"/>
</dbReference>
<evidence type="ECO:0000313" key="2">
    <source>
        <dbReference type="EMBL" id="QHA01310.1"/>
    </source>
</evidence>
<gene>
    <name evidence="2" type="ORF">GQ588_11990</name>
</gene>